<evidence type="ECO:0000313" key="11">
    <source>
        <dbReference type="RefSeq" id="XP_032832937.1"/>
    </source>
</evidence>
<dbReference type="AlphaFoldDB" id="A0AAJ7UDR4"/>
<evidence type="ECO:0000256" key="5">
    <source>
        <dbReference type="ARBA" id="ARBA00021247"/>
    </source>
</evidence>
<evidence type="ECO:0000256" key="2">
    <source>
        <dbReference type="ARBA" id="ARBA00008985"/>
    </source>
</evidence>
<keyword evidence="6 8" id="KW-0378">Hydrolase</keyword>
<dbReference type="Gene3D" id="3.10.620.10">
    <property type="entry name" value="Protein N-terminal glutamine amidohydrolase, alpha beta roll"/>
    <property type="match status" value="1"/>
</dbReference>
<comment type="subunit">
    <text evidence="3 8">Monomer.</text>
</comment>
<evidence type="ECO:0000256" key="1">
    <source>
        <dbReference type="ARBA" id="ARBA00002022"/>
    </source>
</evidence>
<dbReference type="GO" id="GO:0005829">
    <property type="term" value="C:cytosol"/>
    <property type="evidence" value="ECO:0007669"/>
    <property type="project" value="TreeGrafter"/>
</dbReference>
<proteinExistence type="inferred from homology"/>
<dbReference type="InterPro" id="IPR023128">
    <property type="entry name" value="Prot_N_Gln_amidohydro_ab_roll"/>
</dbReference>
<name>A0AAJ7UDR4_PETMA</name>
<evidence type="ECO:0000313" key="10">
    <source>
        <dbReference type="Proteomes" id="UP001318040"/>
    </source>
</evidence>
<dbReference type="CTD" id="55093"/>
<reference evidence="11" key="1">
    <citation type="submission" date="2025-08" db="UniProtKB">
        <authorList>
            <consortium name="RefSeq"/>
        </authorList>
    </citation>
    <scope>IDENTIFICATION</scope>
    <source>
        <tissue evidence="11">Sperm</tissue>
    </source>
</reference>
<evidence type="ECO:0000256" key="8">
    <source>
        <dbReference type="RuleBase" id="RU367082"/>
    </source>
</evidence>
<comment type="catalytic activity">
    <reaction evidence="7 8">
        <text>N-terminal L-glutaminyl-[protein] + H2O = N-terminal L-glutamyl-[protein] + NH4(+)</text>
        <dbReference type="Rhea" id="RHEA:50680"/>
        <dbReference type="Rhea" id="RHEA-COMP:12668"/>
        <dbReference type="Rhea" id="RHEA-COMP:12777"/>
        <dbReference type="ChEBI" id="CHEBI:15377"/>
        <dbReference type="ChEBI" id="CHEBI:28938"/>
        <dbReference type="ChEBI" id="CHEBI:64721"/>
        <dbReference type="ChEBI" id="CHEBI:64722"/>
        <dbReference type="EC" id="3.5.1.122"/>
    </reaction>
</comment>
<evidence type="ECO:0000259" key="9">
    <source>
        <dbReference type="Pfam" id="PF09764"/>
    </source>
</evidence>
<dbReference type="KEGG" id="pmrn:116955758"/>
<feature type="domain" description="Protein N-terminal glutamine amidohydrolase alpha beta roll" evidence="9">
    <location>
        <begin position="34"/>
        <end position="223"/>
    </location>
</feature>
<organism evidence="10 11">
    <name type="scientific">Petromyzon marinus</name>
    <name type="common">Sea lamprey</name>
    <dbReference type="NCBI Taxonomy" id="7757"/>
    <lineage>
        <taxon>Eukaryota</taxon>
        <taxon>Metazoa</taxon>
        <taxon>Chordata</taxon>
        <taxon>Craniata</taxon>
        <taxon>Vertebrata</taxon>
        <taxon>Cyclostomata</taxon>
        <taxon>Hyperoartia</taxon>
        <taxon>Petromyzontiformes</taxon>
        <taxon>Petromyzontidae</taxon>
        <taxon>Petromyzon</taxon>
    </lineage>
</organism>
<keyword evidence="10" id="KW-1185">Reference proteome</keyword>
<comment type="similarity">
    <text evidence="2 8">Belongs to the NTAQ1 family.</text>
</comment>
<dbReference type="GO" id="GO:0005634">
    <property type="term" value="C:nucleus"/>
    <property type="evidence" value="ECO:0007669"/>
    <property type="project" value="TreeGrafter"/>
</dbReference>
<dbReference type="FunFam" id="3.10.620.10:FF:000001">
    <property type="entry name" value="Blast:Protein N-terminal glutamine amidohydrolase"/>
    <property type="match status" value="1"/>
</dbReference>
<dbReference type="Proteomes" id="UP001318040">
    <property type="component" value="Chromosome 61"/>
</dbReference>
<dbReference type="InterPro" id="IPR039733">
    <property type="entry name" value="NTAQ1"/>
</dbReference>
<gene>
    <name evidence="11" type="primary">NTAQ1</name>
</gene>
<dbReference type="EC" id="3.5.1.122" evidence="4 8"/>
<dbReference type="Pfam" id="PF09764">
    <property type="entry name" value="Nt_Gln_amidase"/>
    <property type="match status" value="1"/>
</dbReference>
<accession>A0AAJ7UDR4</accession>
<dbReference type="GO" id="GO:0008418">
    <property type="term" value="F:protein-N-terminal asparagine amidohydrolase activity"/>
    <property type="evidence" value="ECO:0007669"/>
    <property type="project" value="UniProtKB-UniRule"/>
</dbReference>
<dbReference type="PANTHER" id="PTHR13035">
    <property type="entry name" value="PROTEIN N-TERMINAL GLUTAMINE AMIDOHYDROLASE"/>
    <property type="match status" value="1"/>
</dbReference>
<evidence type="ECO:0000256" key="4">
    <source>
        <dbReference type="ARBA" id="ARBA00012718"/>
    </source>
</evidence>
<evidence type="ECO:0000256" key="7">
    <source>
        <dbReference type="ARBA" id="ARBA00048768"/>
    </source>
</evidence>
<dbReference type="GO" id="GO:0070773">
    <property type="term" value="F:protein-N-terminal glutamine amidohydrolase activity"/>
    <property type="evidence" value="ECO:0007669"/>
    <property type="project" value="UniProtKB-UniRule"/>
</dbReference>
<dbReference type="PANTHER" id="PTHR13035:SF0">
    <property type="entry name" value="PROTEIN N-TERMINAL GLUTAMINE AMIDOHYDROLASE"/>
    <property type="match status" value="1"/>
</dbReference>
<evidence type="ECO:0000256" key="3">
    <source>
        <dbReference type="ARBA" id="ARBA00011245"/>
    </source>
</evidence>
<dbReference type="RefSeq" id="XP_032832937.1">
    <property type="nucleotide sequence ID" value="XM_032977046.1"/>
</dbReference>
<evidence type="ECO:0000256" key="6">
    <source>
        <dbReference type="ARBA" id="ARBA00022801"/>
    </source>
</evidence>
<dbReference type="InterPro" id="IPR037132">
    <property type="entry name" value="N_Gln_amidohydro_ab_roll_sf"/>
</dbReference>
<comment type="function">
    <text evidence="1">Mediates the side-chain deamidation of N-terminal glutamine residues to glutamate, an important step in N-end rule pathway of protein degradation. Conversion of the resulting N-terminal glutamine to glutamate renders the protein susceptible to arginylation, polyubiquitination and degradation as specified by the N-end rule. Does not act on substrates with internal or C-terminal glutamine and does not act on non-glutamine residues in any position. Does not deaminate acetylated N-terminal glutamine. With the exception of proline, all tested second-position residues on substrate peptides do not greatly influence the activity. In contrast, a proline at position 2, virtually abolishes deamidation of N-terminal glutamine.</text>
</comment>
<sequence length="237" mass="26848">MCDERVMGDEAVMCDEAAMGVAACPVPPRDQCGYWGCYCEENVWKLIEHARGRRRTLRGLYAVFISNDARTVPLWKQKCKQGTDEPVLWDYHVLLLLQHAEDGSSNSSSNSSNSSSFVYDLDSTLPFPCTLDSYAAQALRPDRDLKRRYRRRLRVVPADTFMRTFASDRSHMQDELGQWRAPPPPHPCIRTEGCVMNLDDFVSMDPAVGCGEVLALEDFVERFRKPAPSPLPSSEPR</sequence>
<protein>
    <recommendedName>
        <fullName evidence="5 8">Protein N-terminal glutamine amidohydrolase</fullName>
        <ecNumber evidence="4 8">3.5.1.122</ecNumber>
    </recommendedName>
    <alternativeName>
        <fullName evidence="8">Protein NH2-terminal glutamine deamidase</fullName>
    </alternativeName>
</protein>